<dbReference type="InterPro" id="IPR020603">
    <property type="entry name" value="MraZ_dom"/>
</dbReference>
<dbReference type="PANTHER" id="PTHR34701">
    <property type="entry name" value="TRANSCRIPTIONAL REGULATOR MRAZ"/>
    <property type="match status" value="1"/>
</dbReference>
<dbReference type="PROSITE" id="PS51740">
    <property type="entry name" value="SPOVT_ABRB"/>
    <property type="match status" value="2"/>
</dbReference>
<dbReference type="GO" id="GO:0005737">
    <property type="term" value="C:cytoplasm"/>
    <property type="evidence" value="ECO:0007669"/>
    <property type="project" value="UniProtKB-UniRule"/>
</dbReference>
<evidence type="ECO:0000313" key="9">
    <source>
        <dbReference type="EMBL" id="MEJ8571859.1"/>
    </source>
</evidence>
<dbReference type="InterPro" id="IPR007159">
    <property type="entry name" value="SpoVT-AbrB_dom"/>
</dbReference>
<dbReference type="HAMAP" id="MF_01008">
    <property type="entry name" value="MraZ"/>
    <property type="match status" value="1"/>
</dbReference>
<dbReference type="GO" id="GO:0003700">
    <property type="term" value="F:DNA-binding transcription factor activity"/>
    <property type="evidence" value="ECO:0007669"/>
    <property type="project" value="UniProtKB-UniRule"/>
</dbReference>
<proteinExistence type="inferred from homology"/>
<organism evidence="9 10">
    <name type="scientific">Microbaculum marinum</name>
    <dbReference type="NCBI Taxonomy" id="1764581"/>
    <lineage>
        <taxon>Bacteria</taxon>
        <taxon>Pseudomonadati</taxon>
        <taxon>Pseudomonadota</taxon>
        <taxon>Alphaproteobacteria</taxon>
        <taxon>Hyphomicrobiales</taxon>
        <taxon>Tepidamorphaceae</taxon>
        <taxon>Microbaculum</taxon>
    </lineage>
</organism>
<gene>
    <name evidence="7 9" type="primary">mraZ</name>
    <name evidence="9" type="ORF">V3328_10270</name>
</gene>
<comment type="similarity">
    <text evidence="7">Belongs to the MraZ family.</text>
</comment>
<evidence type="ECO:0000256" key="1">
    <source>
        <dbReference type="ARBA" id="ARBA00013860"/>
    </source>
</evidence>
<dbReference type="GO" id="GO:0000976">
    <property type="term" value="F:transcription cis-regulatory region binding"/>
    <property type="evidence" value="ECO:0007669"/>
    <property type="project" value="TreeGrafter"/>
</dbReference>
<sequence>MDRFVSSFTNRIDSKGRVSVPAAFRATLARDGFDGVYVYPALGLSALDAGGSRLVEEINGLLDRMPRYSDEHDLLSTALYGDSEIVRLDAEGRISLSDRLKDWAQIEDRVAFVGLGHKFQIWEPDRFAARQEEARSKVRDLKRFMSGMSATAGAAGQDGVPAGSGVTE</sequence>
<evidence type="ECO:0000256" key="3">
    <source>
        <dbReference type="ARBA" id="ARBA00022737"/>
    </source>
</evidence>
<dbReference type="GO" id="GO:0009295">
    <property type="term" value="C:nucleoid"/>
    <property type="evidence" value="ECO:0007669"/>
    <property type="project" value="UniProtKB-SubCell"/>
</dbReference>
<evidence type="ECO:0000256" key="7">
    <source>
        <dbReference type="HAMAP-Rule" id="MF_01008"/>
    </source>
</evidence>
<dbReference type="AlphaFoldDB" id="A0AAW9RDT8"/>
<keyword evidence="4 7" id="KW-0805">Transcription regulation</keyword>
<accession>A0AAW9RDT8</accession>
<evidence type="ECO:0000313" key="10">
    <source>
        <dbReference type="Proteomes" id="UP001378188"/>
    </source>
</evidence>
<dbReference type="InterPro" id="IPR035642">
    <property type="entry name" value="MraZ_N"/>
</dbReference>
<feature type="domain" description="SpoVT-AbrB" evidence="8">
    <location>
        <begin position="83"/>
        <end position="126"/>
    </location>
</feature>
<reference evidence="9 10" key="1">
    <citation type="submission" date="2024-02" db="EMBL/GenBank/DDBJ databases">
        <title>Genome analysis and characterization of Microbaculum marinisediminis sp. nov., isolated from marine sediment.</title>
        <authorList>
            <person name="Du Z.-J."/>
            <person name="Ye Y.-Q."/>
            <person name="Zhang Z.-R."/>
            <person name="Yuan S.-M."/>
            <person name="Zhang X.-Y."/>
        </authorList>
    </citation>
    <scope>NUCLEOTIDE SEQUENCE [LARGE SCALE GENOMIC DNA]</scope>
    <source>
        <strain evidence="9 10">SDUM1044001</strain>
    </source>
</reference>
<evidence type="ECO:0000256" key="2">
    <source>
        <dbReference type="ARBA" id="ARBA00022490"/>
    </source>
</evidence>
<name>A0AAW9RDT8_9HYPH</name>
<dbReference type="SUPFAM" id="SSF89447">
    <property type="entry name" value="AbrB/MazE/MraZ-like"/>
    <property type="match status" value="1"/>
</dbReference>
<dbReference type="Proteomes" id="UP001378188">
    <property type="component" value="Unassembled WGS sequence"/>
</dbReference>
<dbReference type="InterPro" id="IPR037914">
    <property type="entry name" value="SpoVT-AbrB_sf"/>
</dbReference>
<dbReference type="InterPro" id="IPR003444">
    <property type="entry name" value="MraZ"/>
</dbReference>
<dbReference type="PANTHER" id="PTHR34701:SF1">
    <property type="entry name" value="TRANSCRIPTIONAL REGULATOR MRAZ"/>
    <property type="match status" value="1"/>
</dbReference>
<dbReference type="InterPro" id="IPR038619">
    <property type="entry name" value="MraZ_sf"/>
</dbReference>
<keyword evidence="3" id="KW-0677">Repeat</keyword>
<dbReference type="CDD" id="cd16321">
    <property type="entry name" value="MraZ_C"/>
    <property type="match status" value="1"/>
</dbReference>
<evidence type="ECO:0000256" key="5">
    <source>
        <dbReference type="ARBA" id="ARBA00023125"/>
    </source>
</evidence>
<dbReference type="Pfam" id="PF02381">
    <property type="entry name" value="MraZ"/>
    <property type="match status" value="1"/>
</dbReference>
<evidence type="ECO:0000256" key="4">
    <source>
        <dbReference type="ARBA" id="ARBA00023015"/>
    </source>
</evidence>
<comment type="caution">
    <text evidence="9">The sequence shown here is derived from an EMBL/GenBank/DDBJ whole genome shotgun (WGS) entry which is preliminary data.</text>
</comment>
<dbReference type="EMBL" id="JAZHOF010000004">
    <property type="protein sequence ID" value="MEJ8571859.1"/>
    <property type="molecule type" value="Genomic_DNA"/>
</dbReference>
<dbReference type="Gene3D" id="3.40.1550.20">
    <property type="entry name" value="Transcriptional regulator MraZ domain"/>
    <property type="match status" value="1"/>
</dbReference>
<keyword evidence="10" id="KW-1185">Reference proteome</keyword>
<dbReference type="GO" id="GO:2000143">
    <property type="term" value="P:negative regulation of DNA-templated transcription initiation"/>
    <property type="evidence" value="ECO:0007669"/>
    <property type="project" value="TreeGrafter"/>
</dbReference>
<comment type="subcellular location">
    <subcellularLocation>
        <location evidence="7">Cytoplasm</location>
        <location evidence="7">Nucleoid</location>
    </subcellularLocation>
</comment>
<dbReference type="CDD" id="cd16320">
    <property type="entry name" value="MraZ_N"/>
    <property type="match status" value="1"/>
</dbReference>
<evidence type="ECO:0000259" key="8">
    <source>
        <dbReference type="PROSITE" id="PS51740"/>
    </source>
</evidence>
<evidence type="ECO:0000256" key="6">
    <source>
        <dbReference type="ARBA" id="ARBA00023163"/>
    </source>
</evidence>
<keyword evidence="5 7" id="KW-0238">DNA-binding</keyword>
<feature type="domain" description="SpoVT-AbrB" evidence="8">
    <location>
        <begin position="7"/>
        <end position="52"/>
    </location>
</feature>
<protein>
    <recommendedName>
        <fullName evidence="1 7">Transcriptional regulator MraZ</fullName>
    </recommendedName>
</protein>
<keyword evidence="6 7" id="KW-0804">Transcription</keyword>
<dbReference type="InterPro" id="IPR035644">
    <property type="entry name" value="MraZ_C"/>
</dbReference>
<dbReference type="RefSeq" id="WP_340329560.1">
    <property type="nucleotide sequence ID" value="NZ_JAZHOF010000004.1"/>
</dbReference>
<comment type="subunit">
    <text evidence="7">Forms oligomers.</text>
</comment>
<dbReference type="NCBIfam" id="NF001477">
    <property type="entry name" value="PRK00326.2-4"/>
    <property type="match status" value="1"/>
</dbReference>
<keyword evidence="2 7" id="KW-0963">Cytoplasm</keyword>